<proteinExistence type="inferred from homology"/>
<gene>
    <name evidence="4" type="ORF">GLW07_14205</name>
</gene>
<dbReference type="PANTHER" id="PTHR22550">
    <property type="entry name" value="SPORE GERMINATION PROTEIN"/>
    <property type="match status" value="1"/>
</dbReference>
<comment type="similarity">
    <text evidence="1">Belongs to the GerABKA family.</text>
</comment>
<name>A0A845F1C1_9BACL</name>
<feature type="transmembrane region" description="Helical" evidence="3">
    <location>
        <begin position="394"/>
        <end position="412"/>
    </location>
</feature>
<dbReference type="GO" id="GO:0009847">
    <property type="term" value="P:spore germination"/>
    <property type="evidence" value="ECO:0007669"/>
    <property type="project" value="UniProtKB-UniRule"/>
</dbReference>
<comment type="caution">
    <text evidence="4">The sequence shown here is derived from an EMBL/GenBank/DDBJ whole genome shotgun (WGS) entry which is preliminary data.</text>
</comment>
<dbReference type="InterPro" id="IPR050768">
    <property type="entry name" value="UPF0353/GerABKA_families"/>
</dbReference>
<reference evidence="4 5" key="1">
    <citation type="submission" date="2019-11" db="EMBL/GenBank/DDBJ databases">
        <title>Genome sequences of 17 halophilic strains isolated from different environments.</title>
        <authorList>
            <person name="Furrow R.E."/>
        </authorList>
    </citation>
    <scope>NUCLEOTIDE SEQUENCE [LARGE SCALE GENOMIC DNA]</scope>
    <source>
        <strain evidence="4 5">22506_14_FS</strain>
    </source>
</reference>
<feature type="transmembrane region" description="Helical" evidence="3">
    <location>
        <begin position="298"/>
        <end position="320"/>
    </location>
</feature>
<dbReference type="PANTHER" id="PTHR22550:SF5">
    <property type="entry name" value="LEUCINE ZIPPER PROTEIN 4"/>
    <property type="match status" value="1"/>
</dbReference>
<organism evidence="4 5">
    <name type="scientific">Guptibacillus hwajinpoensis</name>
    <dbReference type="NCBI Taxonomy" id="208199"/>
    <lineage>
        <taxon>Bacteria</taxon>
        <taxon>Bacillati</taxon>
        <taxon>Bacillota</taxon>
        <taxon>Bacilli</taxon>
        <taxon>Bacillales</taxon>
        <taxon>Guptibacillaceae</taxon>
        <taxon>Guptibacillus</taxon>
    </lineage>
</organism>
<protein>
    <submittedName>
        <fullName evidence="4">Spore germination protein</fullName>
    </submittedName>
</protein>
<dbReference type="GO" id="GO:0005886">
    <property type="term" value="C:plasma membrane"/>
    <property type="evidence" value="ECO:0007669"/>
    <property type="project" value="UniProtKB-SubCell"/>
</dbReference>
<dbReference type="AlphaFoldDB" id="A0A845F1C1"/>
<feature type="transmembrane region" description="Helical" evidence="3">
    <location>
        <begin position="424"/>
        <end position="449"/>
    </location>
</feature>
<evidence type="ECO:0000256" key="2">
    <source>
        <dbReference type="ARBA" id="ARBA00023136"/>
    </source>
</evidence>
<dbReference type="Proteomes" id="UP000447833">
    <property type="component" value="Unassembled WGS sequence"/>
</dbReference>
<accession>A0A845F1C1</accession>
<dbReference type="Pfam" id="PF03323">
    <property type="entry name" value="GerA"/>
    <property type="match status" value="1"/>
</dbReference>
<dbReference type="EMBL" id="WMEY01000004">
    <property type="protein sequence ID" value="MYL64507.1"/>
    <property type="molecule type" value="Genomic_DNA"/>
</dbReference>
<keyword evidence="2 3" id="KW-0472">Membrane</keyword>
<dbReference type="InterPro" id="IPR004995">
    <property type="entry name" value="Spore_Ger"/>
</dbReference>
<evidence type="ECO:0000313" key="4">
    <source>
        <dbReference type="EMBL" id="MYL64507.1"/>
    </source>
</evidence>
<sequence>MIKRDHFRSDEDMKRRRFVRSSSLLEEQIKLEFHNSEDLKQKTIQLDGLTLTLLYLDDISDRMVIQKTILSPLLTVSSEDTKISPSDIPELIPMAAVNNINDHSTISRHLMDGCTVLIARETTDDHVYSVKTTYSVKRSPDEPVNEPTISGPRDGFIECIQDNKALLRAHLKTSDLLFEQYFVGKDVVTSISIAYLQGKASETLINEVRERITQIEVDYITDAGVLEQLIERNPLSVFPELASTQHPTKVANALLEGRVALMTDGSPTVLIAPTTLNMLLQTPDDYYFKWIPASLIRLLSYFTALISVLLPAAYISLISFHHGLIPTSLAVSLSKTREGVPFPSVIEAFIMELTIEILREAGVRLPKPIGSTVSIVGAIVIGETAVSSGIVSPMMVMVISFTAICSFAIPNYQLSLALRTIRFFFLFSASILGVYGMLIAIFIVTTHLIKLRSFSSPYMEPFAPIHFKRWKDSFIRLYYRVGKRTGI</sequence>
<evidence type="ECO:0000256" key="3">
    <source>
        <dbReference type="SAM" id="Phobius"/>
    </source>
</evidence>
<keyword evidence="3" id="KW-1133">Transmembrane helix</keyword>
<keyword evidence="3" id="KW-0812">Transmembrane</keyword>
<evidence type="ECO:0000313" key="5">
    <source>
        <dbReference type="Proteomes" id="UP000447833"/>
    </source>
</evidence>
<evidence type="ECO:0000256" key="1">
    <source>
        <dbReference type="ARBA" id="ARBA00005278"/>
    </source>
</evidence>
<dbReference type="PIRSF" id="PIRSF005690">
    <property type="entry name" value="GerBA"/>
    <property type="match status" value="1"/>
</dbReference>